<evidence type="ECO:0000313" key="2">
    <source>
        <dbReference type="EMBL" id="POV99352.1"/>
    </source>
</evidence>
<sequence length="321" mass="35256">RAALLSLFTTIVANNFMFSDHGSMIVPQVAAAARDAGQPPETLALPPAIDRTTNLSIGRNVNVTGTNARTTTEASDTVMVDIGNLSIRQDDQAHNVGALEDIVPTPNRNARVSFVEALEEELPPAYEESEPACPRRLPYVSNTLPPAHHTCWIGRLGHHSELVLQRPPILIAALDRPPRTFIVDPRQDPLELLLQHVSVLKLLISVDPFLNSLASNMSRPNSSPSPPSSPVPDSRLPRMRPARPPIMDGRTSAALTVTMFFRCLRSIRLTLRTFPANHSQEELNNPQSPARLVYHTLFSCAGHLIQLTNLPPTYNPLDPTM</sequence>
<reference evidence="2 3" key="1">
    <citation type="submission" date="2017-12" db="EMBL/GenBank/DDBJ databases">
        <title>Gene loss provides genomic basis for host adaptation in cereal stripe rust fungi.</title>
        <authorList>
            <person name="Xia C."/>
        </authorList>
    </citation>
    <scope>NUCLEOTIDE SEQUENCE [LARGE SCALE GENOMIC DNA]</scope>
    <source>
        <strain evidence="2 3">93TX-2</strain>
    </source>
</reference>
<reference evidence="3" key="2">
    <citation type="journal article" date="2018" name="BMC Genomics">
        <title>Genomic insights into host adaptation between the wheat stripe rust pathogen (Puccinia striiformis f. sp. tritici) and the barley stripe rust pathogen (Puccinia striiformis f. sp. hordei).</title>
        <authorList>
            <person name="Xia C."/>
            <person name="Wang M."/>
            <person name="Yin C."/>
            <person name="Cornejo O.E."/>
            <person name="Hulbert S.H."/>
            <person name="Chen X."/>
        </authorList>
    </citation>
    <scope>NUCLEOTIDE SEQUENCE [LARGE SCALE GENOMIC DNA]</scope>
    <source>
        <strain evidence="3">93TX-2</strain>
    </source>
</reference>
<keyword evidence="3" id="KW-1185">Reference proteome</keyword>
<evidence type="ECO:0000256" key="1">
    <source>
        <dbReference type="SAM" id="MobiDB-lite"/>
    </source>
</evidence>
<organism evidence="2 3">
    <name type="scientific">Puccinia striiformis</name>
    <dbReference type="NCBI Taxonomy" id="27350"/>
    <lineage>
        <taxon>Eukaryota</taxon>
        <taxon>Fungi</taxon>
        <taxon>Dikarya</taxon>
        <taxon>Basidiomycota</taxon>
        <taxon>Pucciniomycotina</taxon>
        <taxon>Pucciniomycetes</taxon>
        <taxon>Pucciniales</taxon>
        <taxon>Pucciniaceae</taxon>
        <taxon>Puccinia</taxon>
    </lineage>
</organism>
<dbReference type="Proteomes" id="UP000238274">
    <property type="component" value="Unassembled WGS sequence"/>
</dbReference>
<feature type="non-terminal residue" evidence="2">
    <location>
        <position position="1"/>
    </location>
</feature>
<comment type="caution">
    <text evidence="2">The sequence shown here is derived from an EMBL/GenBank/DDBJ whole genome shotgun (WGS) entry which is preliminary data.</text>
</comment>
<accession>A0A2S4UPV2</accession>
<gene>
    <name evidence="2" type="ORF">PSHT_13584</name>
</gene>
<evidence type="ECO:0000313" key="3">
    <source>
        <dbReference type="Proteomes" id="UP000238274"/>
    </source>
</evidence>
<reference evidence="3" key="3">
    <citation type="journal article" date="2018" name="Mol. Plant Microbe Interact.">
        <title>Genome sequence resources for the wheat stripe rust pathogen (Puccinia striiformis f. sp. tritici) and the barley stripe rust pathogen (Puccinia striiformis f. sp. hordei).</title>
        <authorList>
            <person name="Xia C."/>
            <person name="Wang M."/>
            <person name="Yin C."/>
            <person name="Cornejo O.E."/>
            <person name="Hulbert S.H."/>
            <person name="Chen X."/>
        </authorList>
    </citation>
    <scope>NUCLEOTIDE SEQUENCE [LARGE SCALE GENOMIC DNA]</scope>
    <source>
        <strain evidence="3">93TX-2</strain>
    </source>
</reference>
<protein>
    <submittedName>
        <fullName evidence="2">Uncharacterized protein</fullName>
    </submittedName>
</protein>
<dbReference type="AlphaFoldDB" id="A0A2S4UPV2"/>
<dbReference type="VEuPathDB" id="FungiDB:PSTT_16288"/>
<feature type="region of interest" description="Disordered" evidence="1">
    <location>
        <begin position="216"/>
        <end position="248"/>
    </location>
</feature>
<proteinExistence type="predicted"/>
<dbReference type="VEuPathDB" id="FungiDB:PSHT_13584"/>
<dbReference type="EMBL" id="PKSM01000275">
    <property type="protein sequence ID" value="POV99352.1"/>
    <property type="molecule type" value="Genomic_DNA"/>
</dbReference>
<name>A0A2S4UPV2_9BASI</name>